<dbReference type="PANTHER" id="PTHR12170:SF11">
    <property type="entry name" value="PROTEIN RMD5 HOMOLOG"/>
    <property type="match status" value="1"/>
</dbReference>
<dbReference type="PROSITE" id="PS51867">
    <property type="entry name" value="ZF_RING_GID"/>
    <property type="match status" value="1"/>
</dbReference>
<evidence type="ECO:0000256" key="8">
    <source>
        <dbReference type="SAM" id="Coils"/>
    </source>
</evidence>
<dbReference type="GO" id="GO:0061630">
    <property type="term" value="F:ubiquitin protein ligase activity"/>
    <property type="evidence" value="ECO:0007669"/>
    <property type="project" value="InterPro"/>
</dbReference>
<dbReference type="InterPro" id="IPR024964">
    <property type="entry name" value="CTLH/CRA"/>
</dbReference>
<keyword evidence="5" id="KW-0862">Zinc</keyword>
<feature type="zinc finger region" description="RING-Gid-type" evidence="7">
    <location>
        <begin position="397"/>
        <end position="440"/>
    </location>
</feature>
<evidence type="ECO:0000256" key="1">
    <source>
        <dbReference type="ARBA" id="ARBA00004496"/>
    </source>
</evidence>
<comment type="caution">
    <text evidence="12">The sequence shown here is derived from an EMBL/GenBank/DDBJ whole genome shotgun (WGS) entry which is preliminary data.</text>
</comment>
<keyword evidence="3" id="KW-0479">Metal-binding</keyword>
<dbReference type="EMBL" id="SDMP01000013">
    <property type="protein sequence ID" value="RYR18286.1"/>
    <property type="molecule type" value="Genomic_DNA"/>
</dbReference>
<dbReference type="InterPro" id="IPR006595">
    <property type="entry name" value="CTLH_C"/>
</dbReference>
<evidence type="ECO:0000256" key="7">
    <source>
        <dbReference type="PROSITE-ProRule" id="PRU01215"/>
    </source>
</evidence>
<dbReference type="Proteomes" id="UP000289738">
    <property type="component" value="Chromosome B03"/>
</dbReference>
<dbReference type="Pfam" id="PF13445">
    <property type="entry name" value="zf-RING_UBOX"/>
    <property type="match status" value="1"/>
</dbReference>
<dbReference type="InterPro" id="IPR044063">
    <property type="entry name" value="ZF_RING_GID"/>
</dbReference>
<evidence type="ECO:0000313" key="13">
    <source>
        <dbReference type="Proteomes" id="UP000289738"/>
    </source>
</evidence>
<protein>
    <recommendedName>
        <fullName evidence="14">RING-Gid-type domain-containing protein</fullName>
    </recommendedName>
</protein>
<keyword evidence="4 6" id="KW-0863">Zinc-finger</keyword>
<keyword evidence="13" id="KW-1185">Reference proteome</keyword>
<dbReference type="SMART" id="SM00668">
    <property type="entry name" value="CTLH"/>
    <property type="match status" value="1"/>
</dbReference>
<feature type="domain" description="RING-Gid-type" evidence="11">
    <location>
        <begin position="397"/>
        <end position="440"/>
    </location>
</feature>
<dbReference type="GO" id="GO:0005737">
    <property type="term" value="C:cytoplasm"/>
    <property type="evidence" value="ECO:0007669"/>
    <property type="project" value="UniProtKB-SubCell"/>
</dbReference>
<dbReference type="SMART" id="SM00184">
    <property type="entry name" value="RING"/>
    <property type="match status" value="1"/>
</dbReference>
<evidence type="ECO:0000256" key="2">
    <source>
        <dbReference type="ARBA" id="ARBA00022490"/>
    </source>
</evidence>
<dbReference type="PROSITE" id="PS50897">
    <property type="entry name" value="CTLH"/>
    <property type="match status" value="1"/>
</dbReference>
<dbReference type="SMART" id="SM00757">
    <property type="entry name" value="CRA"/>
    <property type="match status" value="1"/>
</dbReference>
<dbReference type="Pfam" id="PF10607">
    <property type="entry name" value="CTLH"/>
    <property type="match status" value="1"/>
</dbReference>
<gene>
    <name evidence="12" type="ORF">Ahy_B03g062891</name>
</gene>
<evidence type="ECO:0008006" key="14">
    <source>
        <dbReference type="Google" id="ProtNLM"/>
    </source>
</evidence>
<comment type="subcellular location">
    <subcellularLocation>
        <location evidence="1">Cytoplasm</location>
    </subcellularLocation>
</comment>
<feature type="domain" description="RING-type" evidence="9">
    <location>
        <begin position="397"/>
        <end position="440"/>
    </location>
</feature>
<dbReference type="STRING" id="3818.A0A444ZVU7"/>
<accession>A0A444ZVU7</accession>
<dbReference type="FunFam" id="3.30.40.10:FF:000143">
    <property type="entry name" value="Regulator of gluconeogenesis Rmd5"/>
    <property type="match status" value="1"/>
</dbReference>
<evidence type="ECO:0000256" key="5">
    <source>
        <dbReference type="ARBA" id="ARBA00022833"/>
    </source>
</evidence>
<evidence type="ECO:0000259" key="9">
    <source>
        <dbReference type="PROSITE" id="PS50089"/>
    </source>
</evidence>
<keyword evidence="8" id="KW-0175">Coiled coil</keyword>
<dbReference type="OrthoDB" id="1933281at2759"/>
<dbReference type="PROSITE" id="PS50089">
    <property type="entry name" value="ZF_RING_2"/>
    <property type="match status" value="1"/>
</dbReference>
<keyword evidence="2" id="KW-0963">Cytoplasm</keyword>
<dbReference type="Gene3D" id="3.30.40.10">
    <property type="entry name" value="Zinc/RING finger domain, C3HC4 (zinc finger)"/>
    <property type="match status" value="1"/>
</dbReference>
<dbReference type="GO" id="GO:0034657">
    <property type="term" value="C:GID complex"/>
    <property type="evidence" value="ECO:0007669"/>
    <property type="project" value="TreeGrafter"/>
</dbReference>
<feature type="coiled-coil region" evidence="8">
    <location>
        <begin position="89"/>
        <end position="116"/>
    </location>
</feature>
<dbReference type="SUPFAM" id="SSF57850">
    <property type="entry name" value="RING/U-box"/>
    <property type="match status" value="1"/>
</dbReference>
<dbReference type="InterPro" id="IPR045098">
    <property type="entry name" value="Fyv10_fam"/>
</dbReference>
<evidence type="ECO:0000259" key="10">
    <source>
        <dbReference type="PROSITE" id="PS50897"/>
    </source>
</evidence>
<dbReference type="AlphaFoldDB" id="A0A444ZVU7"/>
<reference evidence="12 13" key="1">
    <citation type="submission" date="2019-01" db="EMBL/GenBank/DDBJ databases">
        <title>Sequencing of cultivated peanut Arachis hypogaea provides insights into genome evolution and oil improvement.</title>
        <authorList>
            <person name="Chen X."/>
        </authorList>
    </citation>
    <scope>NUCLEOTIDE SEQUENCE [LARGE SCALE GENOMIC DNA]</scope>
    <source>
        <strain evidence="13">cv. Fuhuasheng</strain>
        <tissue evidence="12">Leaves</tissue>
    </source>
</reference>
<dbReference type="InterPro" id="IPR013144">
    <property type="entry name" value="CRA_dom"/>
</dbReference>
<dbReference type="PANTHER" id="PTHR12170">
    <property type="entry name" value="MACROPHAGE ERYTHROBLAST ATTACHER-RELATED"/>
    <property type="match status" value="1"/>
</dbReference>
<dbReference type="InterPro" id="IPR027370">
    <property type="entry name" value="Znf-RING_euk"/>
</dbReference>
<evidence type="ECO:0000313" key="12">
    <source>
        <dbReference type="EMBL" id="RYR18286.1"/>
    </source>
</evidence>
<sequence length="454" mass="51389">MNRSFSDLSEPGFNEGFLVALAHFGAMQIANMLLRTTGTHPQKKCFLELGASHLSFLTSQIVDTLILNMELSTIKDAFDRVTKKQKLSSAKTQEMLDQIRQEIESALDKMQSANNSDPEHNYKAVLNELKANLLKIAPLSQMEGTQKELNVALSKYGKLLEKYFNPDISKAYRNIDVDTHTLNQIIANHFYRQELFDIGDHFVSVVGEPESASTMKAPFLEMYQILEAIKNQNLEPALNWASMNSDKLAQSGSDIVLKLHSMQFVKILQNGTRDEALHYARTHLSPFASSHMAEIQKLMASLLWTGKLDRSPYHALLSGSNWDKLAEELKREFCNLLGQSYNSPLSVTVAAGVQVLPPLLKFMNVMAGKKQEWQTMNQLPVPVELDREFQFHSIFVCPVSKEQATEDNPPMLMSCGHVLCKQSILKMSKNHTKMFKCPYCPFDIDAVQCRQLYF</sequence>
<proteinExistence type="predicted"/>
<dbReference type="GO" id="GO:0043161">
    <property type="term" value="P:proteasome-mediated ubiquitin-dependent protein catabolic process"/>
    <property type="evidence" value="ECO:0007669"/>
    <property type="project" value="InterPro"/>
</dbReference>
<organism evidence="12 13">
    <name type="scientific">Arachis hypogaea</name>
    <name type="common">Peanut</name>
    <dbReference type="NCBI Taxonomy" id="3818"/>
    <lineage>
        <taxon>Eukaryota</taxon>
        <taxon>Viridiplantae</taxon>
        <taxon>Streptophyta</taxon>
        <taxon>Embryophyta</taxon>
        <taxon>Tracheophyta</taxon>
        <taxon>Spermatophyta</taxon>
        <taxon>Magnoliopsida</taxon>
        <taxon>eudicotyledons</taxon>
        <taxon>Gunneridae</taxon>
        <taxon>Pentapetalae</taxon>
        <taxon>rosids</taxon>
        <taxon>fabids</taxon>
        <taxon>Fabales</taxon>
        <taxon>Fabaceae</taxon>
        <taxon>Papilionoideae</taxon>
        <taxon>50 kb inversion clade</taxon>
        <taxon>dalbergioids sensu lato</taxon>
        <taxon>Dalbergieae</taxon>
        <taxon>Pterocarpus clade</taxon>
        <taxon>Arachis</taxon>
    </lineage>
</organism>
<evidence type="ECO:0000256" key="4">
    <source>
        <dbReference type="ARBA" id="ARBA00022771"/>
    </source>
</evidence>
<dbReference type="InterPro" id="IPR001841">
    <property type="entry name" value="Znf_RING"/>
</dbReference>
<evidence type="ECO:0000256" key="6">
    <source>
        <dbReference type="PROSITE-ProRule" id="PRU00175"/>
    </source>
</evidence>
<dbReference type="CDD" id="cd16652">
    <property type="entry name" value="dRING_Rmd5p-like"/>
    <property type="match status" value="1"/>
</dbReference>
<dbReference type="InterPro" id="IPR037683">
    <property type="entry name" value="Rmd5_dRing"/>
</dbReference>
<evidence type="ECO:0000256" key="3">
    <source>
        <dbReference type="ARBA" id="ARBA00022723"/>
    </source>
</evidence>
<dbReference type="GO" id="GO:0005634">
    <property type="term" value="C:nucleus"/>
    <property type="evidence" value="ECO:0007669"/>
    <property type="project" value="TreeGrafter"/>
</dbReference>
<evidence type="ECO:0000259" key="11">
    <source>
        <dbReference type="PROSITE" id="PS51867"/>
    </source>
</evidence>
<feature type="domain" description="CTLH" evidence="10">
    <location>
        <begin position="218"/>
        <end position="275"/>
    </location>
</feature>
<dbReference type="GO" id="GO:0008270">
    <property type="term" value="F:zinc ion binding"/>
    <property type="evidence" value="ECO:0007669"/>
    <property type="project" value="UniProtKB-KW"/>
</dbReference>
<dbReference type="InterPro" id="IPR013083">
    <property type="entry name" value="Znf_RING/FYVE/PHD"/>
</dbReference>
<name>A0A444ZVU7_ARAHY</name>